<dbReference type="SUPFAM" id="SSF50151">
    <property type="entry name" value="SacY-like RNA-binding domain"/>
    <property type="match status" value="1"/>
</dbReference>
<protein>
    <submittedName>
        <fullName evidence="1">Uncharacterized protein</fullName>
    </submittedName>
</protein>
<reference evidence="1" key="2">
    <citation type="submission" date="2021-09" db="EMBL/GenBank/DDBJ databases">
        <authorList>
            <person name="Gilroy R."/>
        </authorList>
    </citation>
    <scope>NUCLEOTIDE SEQUENCE</scope>
    <source>
        <strain evidence="1">CHK174-6876</strain>
    </source>
</reference>
<evidence type="ECO:0000313" key="1">
    <source>
        <dbReference type="EMBL" id="HJE96015.1"/>
    </source>
</evidence>
<comment type="caution">
    <text evidence="1">The sequence shown here is derived from an EMBL/GenBank/DDBJ whole genome shotgun (WGS) entry which is preliminary data.</text>
</comment>
<accession>A0A921F5Z4</accession>
<reference evidence="1" key="1">
    <citation type="journal article" date="2021" name="PeerJ">
        <title>Extensive microbial diversity within the chicken gut microbiome revealed by metagenomics and culture.</title>
        <authorList>
            <person name="Gilroy R."/>
            <person name="Ravi A."/>
            <person name="Getino M."/>
            <person name="Pursley I."/>
            <person name="Horton D.L."/>
            <person name="Alikhan N.F."/>
            <person name="Baker D."/>
            <person name="Gharbi K."/>
            <person name="Hall N."/>
            <person name="Watson M."/>
            <person name="Adriaenssens E.M."/>
            <person name="Foster-Nyarko E."/>
            <person name="Jarju S."/>
            <person name="Secka A."/>
            <person name="Antonio M."/>
            <person name="Oren A."/>
            <person name="Chaudhuri R.R."/>
            <person name="La Ragione R."/>
            <person name="Hildebrand F."/>
            <person name="Pallen M.J."/>
        </authorList>
    </citation>
    <scope>NUCLEOTIDE SEQUENCE</scope>
    <source>
        <strain evidence="1">CHK174-6876</strain>
    </source>
</reference>
<proteinExistence type="predicted"/>
<name>A0A921F5Z4_9LACO</name>
<sequence length="50" mass="5894">MQVYGQNTVRVQDSKREKIMIVDKRIGYKKHKGDGIHPRPTIRIFVKKIS</sequence>
<dbReference type="Proteomes" id="UP000707535">
    <property type="component" value="Unassembled WGS sequence"/>
</dbReference>
<dbReference type="Gene3D" id="2.30.24.10">
    <property type="entry name" value="CAT RNA-binding domain"/>
    <property type="match status" value="1"/>
</dbReference>
<organism evidence="1 2">
    <name type="scientific">Ligilactobacillus acidipiscis</name>
    <dbReference type="NCBI Taxonomy" id="89059"/>
    <lineage>
        <taxon>Bacteria</taxon>
        <taxon>Bacillati</taxon>
        <taxon>Bacillota</taxon>
        <taxon>Bacilli</taxon>
        <taxon>Lactobacillales</taxon>
        <taxon>Lactobacillaceae</taxon>
        <taxon>Ligilactobacillus</taxon>
    </lineage>
</organism>
<dbReference type="EMBL" id="DYXG01000004">
    <property type="protein sequence ID" value="HJE96015.1"/>
    <property type="molecule type" value="Genomic_DNA"/>
</dbReference>
<dbReference type="AlphaFoldDB" id="A0A921F5Z4"/>
<dbReference type="InterPro" id="IPR036650">
    <property type="entry name" value="CAT_RNA-bd_dom_sf"/>
</dbReference>
<dbReference type="GO" id="GO:0003723">
    <property type="term" value="F:RNA binding"/>
    <property type="evidence" value="ECO:0007669"/>
    <property type="project" value="InterPro"/>
</dbReference>
<evidence type="ECO:0000313" key="2">
    <source>
        <dbReference type="Proteomes" id="UP000707535"/>
    </source>
</evidence>
<gene>
    <name evidence="1" type="ORF">K8V00_00210</name>
</gene>